<reference evidence="3 4" key="1">
    <citation type="journal article" date="2010" name="Nature">
        <title>The Ectocarpus genome and the independent evolution of multicellularity in brown algae.</title>
        <authorList>
            <person name="Cock J.M."/>
            <person name="Sterck L."/>
            <person name="Rouze P."/>
            <person name="Scornet D."/>
            <person name="Allen A.E."/>
            <person name="Amoutzias G."/>
            <person name="Anthouard V."/>
            <person name="Artiguenave F."/>
            <person name="Aury J.M."/>
            <person name="Badger J.H."/>
            <person name="Beszteri B."/>
            <person name="Billiau K."/>
            <person name="Bonnet E."/>
            <person name="Bothwell J.H."/>
            <person name="Bowler C."/>
            <person name="Boyen C."/>
            <person name="Brownlee C."/>
            <person name="Carrano C.J."/>
            <person name="Charrier B."/>
            <person name="Cho G.Y."/>
            <person name="Coelho S.M."/>
            <person name="Collen J."/>
            <person name="Corre E."/>
            <person name="Da Silva C."/>
            <person name="Delage L."/>
            <person name="Delaroque N."/>
            <person name="Dittami S.M."/>
            <person name="Doulbeau S."/>
            <person name="Elias M."/>
            <person name="Farnham G."/>
            <person name="Gachon C.M."/>
            <person name="Gschloessl B."/>
            <person name="Heesch S."/>
            <person name="Jabbari K."/>
            <person name="Jubin C."/>
            <person name="Kawai H."/>
            <person name="Kimura K."/>
            <person name="Kloareg B."/>
            <person name="Kupper F.C."/>
            <person name="Lang D."/>
            <person name="Le Bail A."/>
            <person name="Leblanc C."/>
            <person name="Lerouge P."/>
            <person name="Lohr M."/>
            <person name="Lopez P.J."/>
            <person name="Martens C."/>
            <person name="Maumus F."/>
            <person name="Michel G."/>
            <person name="Miranda-Saavedra D."/>
            <person name="Morales J."/>
            <person name="Moreau H."/>
            <person name="Motomura T."/>
            <person name="Nagasato C."/>
            <person name="Napoli C.A."/>
            <person name="Nelson D.R."/>
            <person name="Nyvall-Collen P."/>
            <person name="Peters A.F."/>
            <person name="Pommier C."/>
            <person name="Potin P."/>
            <person name="Poulain J."/>
            <person name="Quesneville H."/>
            <person name="Read B."/>
            <person name="Rensing S.A."/>
            <person name="Ritter A."/>
            <person name="Rousvoal S."/>
            <person name="Samanta M."/>
            <person name="Samson G."/>
            <person name="Schroeder D.C."/>
            <person name="Segurens B."/>
            <person name="Strittmatter M."/>
            <person name="Tonon T."/>
            <person name="Tregear J.W."/>
            <person name="Valentin K."/>
            <person name="von Dassow P."/>
            <person name="Yamagishi T."/>
            <person name="Van de Peer Y."/>
            <person name="Wincker P."/>
        </authorList>
    </citation>
    <scope>NUCLEOTIDE SEQUENCE [LARGE SCALE GENOMIC DNA]</scope>
    <source>
        <strain evidence="4">Ec32 / CCAP1310/4</strain>
    </source>
</reference>
<organism evidence="3 4">
    <name type="scientific">Ectocarpus siliculosus</name>
    <name type="common">Brown alga</name>
    <name type="synonym">Conferva siliculosa</name>
    <dbReference type="NCBI Taxonomy" id="2880"/>
    <lineage>
        <taxon>Eukaryota</taxon>
        <taxon>Sar</taxon>
        <taxon>Stramenopiles</taxon>
        <taxon>Ochrophyta</taxon>
        <taxon>PX clade</taxon>
        <taxon>Phaeophyceae</taxon>
        <taxon>Ectocarpales</taxon>
        <taxon>Ectocarpaceae</taxon>
        <taxon>Ectocarpus</taxon>
    </lineage>
</organism>
<dbReference type="EMBL" id="FN649743">
    <property type="protein sequence ID" value="CBJ26759.1"/>
    <property type="molecule type" value="Genomic_DNA"/>
</dbReference>
<feature type="compositionally biased region" description="Polar residues" evidence="1">
    <location>
        <begin position="56"/>
        <end position="68"/>
    </location>
</feature>
<feature type="compositionally biased region" description="Acidic residues" evidence="1">
    <location>
        <begin position="437"/>
        <end position="448"/>
    </location>
</feature>
<feature type="region of interest" description="Disordered" evidence="1">
    <location>
        <begin position="28"/>
        <end position="137"/>
    </location>
</feature>
<dbReference type="InParanoid" id="D7G1F1"/>
<dbReference type="Proteomes" id="UP000002630">
    <property type="component" value="Linkage Group LG18"/>
</dbReference>
<evidence type="ECO:0008006" key="5">
    <source>
        <dbReference type="Google" id="ProtNLM"/>
    </source>
</evidence>
<feature type="chain" id="PRO_5003095634" description="Ubiquitin-like domain-containing protein" evidence="2">
    <location>
        <begin position="24"/>
        <end position="448"/>
    </location>
</feature>
<evidence type="ECO:0000313" key="4">
    <source>
        <dbReference type="Proteomes" id="UP000002630"/>
    </source>
</evidence>
<gene>
    <name evidence="3" type="ORF">Esi_0045_0009</name>
</gene>
<name>D7G1F1_ECTSI</name>
<feature type="compositionally biased region" description="Basic residues" evidence="1">
    <location>
        <begin position="39"/>
        <end position="50"/>
    </location>
</feature>
<feature type="signal peptide" evidence="2">
    <location>
        <begin position="1"/>
        <end position="23"/>
    </location>
</feature>
<feature type="region of interest" description="Disordered" evidence="1">
    <location>
        <begin position="425"/>
        <end position="448"/>
    </location>
</feature>
<sequence>MTPSVCRVVCIAALVGLLNEVLPVPARAPAASAGGGVGRGRRKNAHHRCRQDHVAHSSTGCLTSNTATPAPASGGVGEDGGSRVVGARPAWLVGSGSGRGRGLPRRKKGSSSTQEARAGARASSVVGLRGGSTAAGEGLEEGTAGVVRSMQILVSTTKISSYIDARGEVAARSDWTVGKLKEELEKKFPGRIPASLQRLFKGTQLLPSSMTLEEASEGAEGPLSLLLDNAPPIDASRFDPDTAVPFSKDGQVEAFSACLAAQSTLQETLLAVMRGENSEDDAELSRSVKMKADFENTKALLQRTLDEVPDKTGDEEETFGILHEALRPLAHRLDVNWMQTAQYTIFTYICAQFGATGTIRRLATLMLIPMMLLAQTRSARVGAKMVRNLVAEVPVLTQLFLGLLQAPTQVIISVDPKAYTRGLYGPGGPKYDKEFLDEGGDEESEETG</sequence>
<dbReference type="AlphaFoldDB" id="D7G1F1"/>
<dbReference type="OrthoDB" id="21589at2759"/>
<dbReference type="InterPro" id="IPR029071">
    <property type="entry name" value="Ubiquitin-like_domsf"/>
</dbReference>
<dbReference type="SUPFAM" id="SSF54236">
    <property type="entry name" value="Ubiquitin-like"/>
    <property type="match status" value="1"/>
</dbReference>
<evidence type="ECO:0000256" key="2">
    <source>
        <dbReference type="SAM" id="SignalP"/>
    </source>
</evidence>
<dbReference type="EMBL" id="FN648652">
    <property type="protein sequence ID" value="CBJ26759.1"/>
    <property type="molecule type" value="Genomic_DNA"/>
</dbReference>
<dbReference type="Gene3D" id="3.10.20.90">
    <property type="entry name" value="Phosphatidylinositol 3-kinase Catalytic Subunit, Chain A, domain 1"/>
    <property type="match status" value="1"/>
</dbReference>
<accession>D7G1F1</accession>
<evidence type="ECO:0000313" key="3">
    <source>
        <dbReference type="EMBL" id="CBJ26759.1"/>
    </source>
</evidence>
<proteinExistence type="predicted"/>
<protein>
    <recommendedName>
        <fullName evidence="5">Ubiquitin-like domain-containing protein</fullName>
    </recommendedName>
</protein>
<evidence type="ECO:0000256" key="1">
    <source>
        <dbReference type="SAM" id="MobiDB-lite"/>
    </source>
</evidence>
<keyword evidence="4" id="KW-1185">Reference proteome</keyword>
<keyword evidence="2" id="KW-0732">Signal</keyword>